<dbReference type="EMBL" id="SCEB01215791">
    <property type="protein sequence ID" value="RXM27693.1"/>
    <property type="molecule type" value="Genomic_DNA"/>
</dbReference>
<accession>A0A444TXM2</accession>
<organism evidence="1 2">
    <name type="scientific">Acipenser ruthenus</name>
    <name type="common">Sterlet sturgeon</name>
    <dbReference type="NCBI Taxonomy" id="7906"/>
    <lineage>
        <taxon>Eukaryota</taxon>
        <taxon>Metazoa</taxon>
        <taxon>Chordata</taxon>
        <taxon>Craniata</taxon>
        <taxon>Vertebrata</taxon>
        <taxon>Euteleostomi</taxon>
        <taxon>Actinopterygii</taxon>
        <taxon>Chondrostei</taxon>
        <taxon>Acipenseriformes</taxon>
        <taxon>Acipenseridae</taxon>
        <taxon>Acipenser</taxon>
    </lineage>
</organism>
<evidence type="ECO:0000313" key="2">
    <source>
        <dbReference type="Proteomes" id="UP000289886"/>
    </source>
</evidence>
<evidence type="ECO:0000313" key="1">
    <source>
        <dbReference type="EMBL" id="RXM27693.1"/>
    </source>
</evidence>
<dbReference type="Pfam" id="PF14631">
    <property type="entry name" value="FancD2"/>
    <property type="match status" value="1"/>
</dbReference>
<protein>
    <submittedName>
        <fullName evidence="1">Fanconi anemia group D2 protein</fullName>
    </submittedName>
</protein>
<keyword evidence="2" id="KW-1185">Reference proteome</keyword>
<dbReference type="Proteomes" id="UP000289886">
    <property type="component" value="Unassembled WGS sequence"/>
</dbReference>
<dbReference type="InterPro" id="IPR029448">
    <property type="entry name" value="FANCD2"/>
</dbReference>
<name>A0A444TXM2_ACIRT</name>
<gene>
    <name evidence="1" type="ORF">EOD39_10503</name>
</gene>
<sequence length="160" mass="17738">MVPSVPSVRLRSKVLNALVAWHSSVLRHPLDLRALGAHDAHGVALPSSKLDPSTYRSPVINTLFEKLPEFMFEGAGEDGLNIPRIIINQFKWLDRVTDSKLPVREGQPRDQPAPPTGYPVLATDVLYLARQGYPAYPPTVQEDLAVEAFIHDLAPTTLRQ</sequence>
<comment type="caution">
    <text evidence="1">The sequence shown here is derived from an EMBL/GenBank/DDBJ whole genome shotgun (WGS) entry which is preliminary data.</text>
</comment>
<proteinExistence type="predicted"/>
<dbReference type="GO" id="GO:0006281">
    <property type="term" value="P:DNA repair"/>
    <property type="evidence" value="ECO:0007669"/>
    <property type="project" value="InterPro"/>
</dbReference>
<reference evidence="1 2" key="1">
    <citation type="submission" date="2019-01" db="EMBL/GenBank/DDBJ databases">
        <title>Draft Genome and Complete Hox-Cluster Characterization of the Sterlet Sturgeon (Acipenser ruthenus).</title>
        <authorList>
            <person name="Wei Q."/>
        </authorList>
    </citation>
    <scope>NUCLEOTIDE SEQUENCE [LARGE SCALE GENOMIC DNA]</scope>
    <source>
        <strain evidence="1">WHYD16114868_AA</strain>
        <tissue evidence="1">Blood</tissue>
    </source>
</reference>
<dbReference type="AlphaFoldDB" id="A0A444TXM2"/>